<reference evidence="2 3" key="1">
    <citation type="submission" date="2019-03" db="EMBL/GenBank/DDBJ databases">
        <title>Arthrobacter sp. nov., an bacterium isolated from biocrust in Mu Us Desert.</title>
        <authorList>
            <person name="Lixiong L."/>
        </authorList>
    </citation>
    <scope>NUCLEOTIDE SEQUENCE [LARGE SCALE GENOMIC DNA]</scope>
    <source>
        <strain evidence="2 3">SLN-3</strain>
    </source>
</reference>
<dbReference type="Proteomes" id="UP000295411">
    <property type="component" value="Unassembled WGS sequence"/>
</dbReference>
<keyword evidence="3" id="KW-1185">Reference proteome</keyword>
<feature type="domain" description="DUF427" evidence="1">
    <location>
        <begin position="170"/>
        <end position="261"/>
    </location>
</feature>
<dbReference type="Pfam" id="PF04248">
    <property type="entry name" value="NTP_transf_9"/>
    <property type="match status" value="1"/>
</dbReference>
<evidence type="ECO:0000313" key="2">
    <source>
        <dbReference type="EMBL" id="TDK24241.1"/>
    </source>
</evidence>
<dbReference type="InterPro" id="IPR007361">
    <property type="entry name" value="DUF427"/>
</dbReference>
<dbReference type="PANTHER" id="PTHR34310">
    <property type="entry name" value="DUF427 DOMAIN PROTEIN (AFU_ORTHOLOGUE AFUA_3G02220)"/>
    <property type="match status" value="1"/>
</dbReference>
<sequence length="280" mass="31642">MGVRIRDLLGRHLGELRYEPTAKRIRGMLDGQTLFDSRKALLVWEPRRVLPTYAVPVGDVSCELVPEASPPAEAGPDQPIELPDVATSAPLLSPTVPFRVHAGAGVALKARMPGSAAAAEAFRPDDADLRDYVIFSFDSLDAWLEEDEEIIGHPRDPYWRVDRRRSSLEVELRLDGHTLASTNRPLLVFETMLPVRYYFPADAVRVTLVPSETRSICPYKGRARYWNVELPEKTYPDLAWTYAEPFIETADLQGLVCFYEERADLLLDGVPQPRRRTPWS</sequence>
<comment type="caution">
    <text evidence="2">The sequence shown here is derived from an EMBL/GenBank/DDBJ whole genome shotgun (WGS) entry which is preliminary data.</text>
</comment>
<dbReference type="EMBL" id="SMTK01000005">
    <property type="protein sequence ID" value="TDK24241.1"/>
    <property type="molecule type" value="Genomic_DNA"/>
</dbReference>
<organism evidence="2 3">
    <name type="scientific">Arthrobacter crusticola</name>
    <dbReference type="NCBI Taxonomy" id="2547960"/>
    <lineage>
        <taxon>Bacteria</taxon>
        <taxon>Bacillati</taxon>
        <taxon>Actinomycetota</taxon>
        <taxon>Actinomycetes</taxon>
        <taxon>Micrococcales</taxon>
        <taxon>Micrococcaceae</taxon>
        <taxon>Arthrobacter</taxon>
    </lineage>
</organism>
<evidence type="ECO:0000313" key="3">
    <source>
        <dbReference type="Proteomes" id="UP000295411"/>
    </source>
</evidence>
<dbReference type="Gene3D" id="2.170.150.40">
    <property type="entry name" value="Domain of unknown function (DUF427)"/>
    <property type="match status" value="1"/>
</dbReference>
<dbReference type="PANTHER" id="PTHR34310:SF9">
    <property type="entry name" value="BLR5716 PROTEIN"/>
    <property type="match status" value="1"/>
</dbReference>
<dbReference type="AlphaFoldDB" id="A0A4R5TNR7"/>
<dbReference type="OrthoDB" id="285364at2"/>
<name>A0A4R5TNR7_9MICC</name>
<accession>A0A4R5TNR7</accession>
<proteinExistence type="predicted"/>
<gene>
    <name evidence="2" type="ORF">E2F48_14655</name>
</gene>
<evidence type="ECO:0000259" key="1">
    <source>
        <dbReference type="Pfam" id="PF04248"/>
    </source>
</evidence>
<protein>
    <submittedName>
        <fullName evidence="2">DUF427 domain-containing protein</fullName>
    </submittedName>
</protein>
<dbReference type="InterPro" id="IPR038694">
    <property type="entry name" value="DUF427_sf"/>
</dbReference>